<dbReference type="AlphaFoldDB" id="A0A151IFT4"/>
<keyword evidence="7" id="KW-0325">Glycoprotein</keyword>
<evidence type="ECO:0000256" key="9">
    <source>
        <dbReference type="SAM" id="MobiDB-lite"/>
    </source>
</evidence>
<evidence type="ECO:0000256" key="5">
    <source>
        <dbReference type="ARBA" id="ARBA00023030"/>
    </source>
</evidence>
<dbReference type="GO" id="GO:0008083">
    <property type="term" value="F:growth factor activity"/>
    <property type="evidence" value="ECO:0007669"/>
    <property type="project" value="UniProtKB-KW"/>
</dbReference>
<comment type="subcellular location">
    <subcellularLocation>
        <location evidence="1">Secreted</location>
    </subcellularLocation>
</comment>
<dbReference type="Gene3D" id="2.10.90.10">
    <property type="entry name" value="Cystine-knot cytokines"/>
    <property type="match status" value="1"/>
</dbReference>
<dbReference type="FunFam" id="2.10.90.10:FF:000001">
    <property type="entry name" value="Bone morphogenetic protein 4"/>
    <property type="match status" value="1"/>
</dbReference>
<evidence type="ECO:0000256" key="7">
    <source>
        <dbReference type="ARBA" id="ARBA00023180"/>
    </source>
</evidence>
<feature type="region of interest" description="Disordered" evidence="9">
    <location>
        <begin position="590"/>
        <end position="629"/>
    </location>
</feature>
<dbReference type="Gene3D" id="2.60.120.970">
    <property type="match status" value="1"/>
</dbReference>
<feature type="domain" description="TGF-beta family profile" evidence="10">
    <location>
        <begin position="676"/>
        <end position="801"/>
    </location>
</feature>
<evidence type="ECO:0000256" key="6">
    <source>
        <dbReference type="ARBA" id="ARBA00023157"/>
    </source>
</evidence>
<keyword evidence="3" id="KW-0964">Secreted</keyword>
<keyword evidence="5 8" id="KW-0339">Growth factor</keyword>
<evidence type="ECO:0000256" key="1">
    <source>
        <dbReference type="ARBA" id="ARBA00004613"/>
    </source>
</evidence>
<feature type="non-terminal residue" evidence="11">
    <location>
        <position position="1"/>
    </location>
</feature>
<evidence type="ECO:0000256" key="4">
    <source>
        <dbReference type="ARBA" id="ARBA00022729"/>
    </source>
</evidence>
<evidence type="ECO:0000256" key="8">
    <source>
        <dbReference type="RuleBase" id="RU000354"/>
    </source>
</evidence>
<feature type="region of interest" description="Disordered" evidence="9">
    <location>
        <begin position="669"/>
        <end position="697"/>
    </location>
</feature>
<dbReference type="InterPro" id="IPR015615">
    <property type="entry name" value="TGF-beta-rel"/>
</dbReference>
<evidence type="ECO:0000313" key="12">
    <source>
        <dbReference type="Proteomes" id="UP000078542"/>
    </source>
</evidence>
<dbReference type="Pfam" id="PF00019">
    <property type="entry name" value="TGF_beta"/>
    <property type="match status" value="1"/>
</dbReference>
<evidence type="ECO:0000259" key="10">
    <source>
        <dbReference type="PROSITE" id="PS51362"/>
    </source>
</evidence>
<organism evidence="11 12">
    <name type="scientific">Cyphomyrmex costatus</name>
    <dbReference type="NCBI Taxonomy" id="456900"/>
    <lineage>
        <taxon>Eukaryota</taxon>
        <taxon>Metazoa</taxon>
        <taxon>Ecdysozoa</taxon>
        <taxon>Arthropoda</taxon>
        <taxon>Hexapoda</taxon>
        <taxon>Insecta</taxon>
        <taxon>Pterygota</taxon>
        <taxon>Neoptera</taxon>
        <taxon>Endopterygota</taxon>
        <taxon>Hymenoptera</taxon>
        <taxon>Apocrita</taxon>
        <taxon>Aculeata</taxon>
        <taxon>Formicoidea</taxon>
        <taxon>Formicidae</taxon>
        <taxon>Myrmicinae</taxon>
        <taxon>Cyphomyrmex</taxon>
    </lineage>
</organism>
<evidence type="ECO:0000256" key="3">
    <source>
        <dbReference type="ARBA" id="ARBA00022525"/>
    </source>
</evidence>
<proteinExistence type="inferred from homology"/>
<dbReference type="Proteomes" id="UP000078542">
    <property type="component" value="Unassembled WGS sequence"/>
</dbReference>
<dbReference type="PROSITE" id="PS00250">
    <property type="entry name" value="TGF_BETA_1"/>
    <property type="match status" value="1"/>
</dbReference>
<dbReference type="Pfam" id="PF00688">
    <property type="entry name" value="TGFb_propeptide"/>
    <property type="match status" value="1"/>
</dbReference>
<keyword evidence="6" id="KW-1015">Disulfide bond</keyword>
<dbReference type="SUPFAM" id="SSF57501">
    <property type="entry name" value="Cystine-knot cytokines"/>
    <property type="match status" value="1"/>
</dbReference>
<dbReference type="GO" id="GO:0005125">
    <property type="term" value="F:cytokine activity"/>
    <property type="evidence" value="ECO:0007669"/>
    <property type="project" value="TreeGrafter"/>
</dbReference>
<comment type="similarity">
    <text evidence="2 8">Belongs to the TGF-beta family.</text>
</comment>
<dbReference type="STRING" id="456900.A0A151IFT4"/>
<keyword evidence="12" id="KW-1185">Reference proteome</keyword>
<gene>
    <name evidence="11" type="ORF">ALC62_09239</name>
</gene>
<dbReference type="InterPro" id="IPR017948">
    <property type="entry name" value="TGFb_CS"/>
</dbReference>
<feature type="compositionally biased region" description="Polar residues" evidence="9">
    <location>
        <begin position="682"/>
        <end position="697"/>
    </location>
</feature>
<dbReference type="PANTHER" id="PTHR11848:SF308">
    <property type="entry name" value="BMP-LIKE PROTEIN UNC-129"/>
    <property type="match status" value="1"/>
</dbReference>
<sequence length="801" mass="91479">FCEKESGNEGKVHSEEPRQHTCCARHEKMLEVGYGISGEIIKIDAGHCRKLCPRHVSDDPGDASRPAVQKCSSDSHCRARAAKLERVSTLQGVRVIEAIDACECSPESSCRRESYIHHVHSGTPHQAVVDIGVCIGHCAKDLGCKPVRNSTISAKGPNGDEIYQVVEKCGCAGHCYRMDHMETVLDYSEVTIKEGTNTTDVRPVVRHINVGQCVGTCPGNETETCLLRDKKEPSRCLAGLYSKQHTCTPARFKVHEYSESLFFLVTIIYRGSTTTMTRSAPCCFLVLLFSLTSLCDVNAYLKPDLQIENRDGLEQELRRLWPFVQPVDENDLAPQRDEALQKIQEILGIRSQNENLTHRKVPPQFMMELYNTIADPNGVMRGRNPYNARIVRSFVERDPSLSNFYFFNVSGLEMNESVLEAELHLYRKKMLPRNAHPLMPTSPYYLIKVYQVLDDRSLDVPDLHRLLNVRYVGAHASGWQIFNVKQAVLDWMSGEPNMGLLVTTQDLFQDEVSVEFSRRNDYYHSKQPILVLFDDDNNDQSMYEKNAESERIDLENDYDEHYRRHKKQQEGDGQPEEVLLVNRREQEFFQRQKKRREEEEEEEEKKDEASRYGNPLEATRRRRRRDASSSRITSCNLSNSCSRKVLPLFESVKSEDIYKRATLRQKLEQLARNRGRRRPARSTNGQNLLASEQSGNATEECTRHELYVDFHDIGLSSSIIAPAGYSAYQCKGVCEPPLSQNQRPTNHATIQAIVHKLAKDVDRPCCVPTKLLSTSILFYDDNENVVLKMYEDMIADHCGCR</sequence>
<dbReference type="InterPro" id="IPR001839">
    <property type="entry name" value="TGF-b_C"/>
</dbReference>
<evidence type="ECO:0000256" key="2">
    <source>
        <dbReference type="ARBA" id="ARBA00006656"/>
    </source>
</evidence>
<dbReference type="InterPro" id="IPR029034">
    <property type="entry name" value="Cystine-knot_cytokine"/>
</dbReference>
<dbReference type="PANTHER" id="PTHR11848">
    <property type="entry name" value="TGF-BETA FAMILY"/>
    <property type="match status" value="1"/>
</dbReference>
<dbReference type="PROSITE" id="PS51362">
    <property type="entry name" value="TGF_BETA_2"/>
    <property type="match status" value="1"/>
</dbReference>
<evidence type="ECO:0000313" key="11">
    <source>
        <dbReference type="EMBL" id="KYN00001.1"/>
    </source>
</evidence>
<accession>A0A151IFT4</accession>
<dbReference type="EMBL" id="KQ977771">
    <property type="protein sequence ID" value="KYN00001.1"/>
    <property type="molecule type" value="Genomic_DNA"/>
</dbReference>
<dbReference type="GO" id="GO:0005615">
    <property type="term" value="C:extracellular space"/>
    <property type="evidence" value="ECO:0007669"/>
    <property type="project" value="TreeGrafter"/>
</dbReference>
<dbReference type="SMART" id="SM00204">
    <property type="entry name" value="TGFB"/>
    <property type="match status" value="1"/>
</dbReference>
<name>A0A151IFT4_9HYME</name>
<keyword evidence="4" id="KW-0732">Signal</keyword>
<protein>
    <submittedName>
        <fullName evidence="11">Bone morphogenetic protein 5</fullName>
    </submittedName>
</protein>
<dbReference type="InterPro" id="IPR001111">
    <property type="entry name" value="TGF-b_propeptide"/>
</dbReference>
<reference evidence="11 12" key="1">
    <citation type="submission" date="2016-03" db="EMBL/GenBank/DDBJ databases">
        <title>Cyphomyrmex costatus WGS genome.</title>
        <authorList>
            <person name="Nygaard S."/>
            <person name="Hu H."/>
            <person name="Boomsma J."/>
            <person name="Zhang G."/>
        </authorList>
    </citation>
    <scope>NUCLEOTIDE SEQUENCE [LARGE SCALE GENOMIC DNA]</scope>
    <source>
        <strain evidence="11">MS0001</strain>
        <tissue evidence="11">Whole body</tissue>
    </source>
</reference>